<dbReference type="OrthoDB" id="2190162at2759"/>
<protein>
    <submittedName>
        <fullName evidence="1">Uncharacterized protein</fullName>
    </submittedName>
</protein>
<proteinExistence type="predicted"/>
<dbReference type="AlphaFoldDB" id="A0A177EBP2"/>
<gene>
    <name evidence="1" type="ORF">NEDG_01311</name>
</gene>
<sequence>MIMTLEGHELFESILLSHGLTRGRVADIGQVSVYLIGDRRLISYTKHAHGSPETQQVYVQTEQRIEKASFTLPWVGTLIGDRSTAKEYRVRTLPVTNGTVEGRVFYIESGEVRVITAVQGVDHAQELFEEIDTIMKKIQPEQTPEELLMVLFIEHITGKGETLPPARPEPETRL</sequence>
<accession>A0A177EBP2</accession>
<dbReference type="VEuPathDB" id="MicrosporidiaDB:NEDG_01311"/>
<dbReference type="RefSeq" id="XP_067543917.1">
    <property type="nucleotide sequence ID" value="XM_067688729.1"/>
</dbReference>
<reference evidence="1 2" key="1">
    <citation type="submission" date="2016-02" db="EMBL/GenBank/DDBJ databases">
        <title>Discovery of a natural microsporidian pathogen with a broad tissue tropism in Caenorhabditis elegans.</title>
        <authorList>
            <person name="Luallen R.J."/>
            <person name="Reinke A.W."/>
            <person name="Tong L."/>
            <person name="Botts M.R."/>
            <person name="Felix M.-A."/>
            <person name="Troemel E.R."/>
        </authorList>
    </citation>
    <scope>NUCLEOTIDE SEQUENCE [LARGE SCALE GENOMIC DNA]</scope>
    <source>
        <strain evidence="1 2">JUm2807</strain>
    </source>
</reference>
<evidence type="ECO:0000313" key="2">
    <source>
        <dbReference type="Proteomes" id="UP000185944"/>
    </source>
</evidence>
<dbReference type="GeneID" id="93647661"/>
<dbReference type="EMBL" id="LTDL01000041">
    <property type="protein sequence ID" value="OAG29238.1"/>
    <property type="molecule type" value="Genomic_DNA"/>
</dbReference>
<organism evidence="1 2">
    <name type="scientific">Nematocida displodere</name>
    <dbReference type="NCBI Taxonomy" id="1805483"/>
    <lineage>
        <taxon>Eukaryota</taxon>
        <taxon>Fungi</taxon>
        <taxon>Fungi incertae sedis</taxon>
        <taxon>Microsporidia</taxon>
        <taxon>Nematocida</taxon>
    </lineage>
</organism>
<comment type="caution">
    <text evidence="1">The sequence shown here is derived from an EMBL/GenBank/DDBJ whole genome shotgun (WGS) entry which is preliminary data.</text>
</comment>
<evidence type="ECO:0000313" key="1">
    <source>
        <dbReference type="EMBL" id="OAG29238.1"/>
    </source>
</evidence>
<name>A0A177EBP2_9MICR</name>
<keyword evidence="2" id="KW-1185">Reference proteome</keyword>
<dbReference type="Proteomes" id="UP000185944">
    <property type="component" value="Unassembled WGS sequence"/>
</dbReference>